<reference evidence="1" key="1">
    <citation type="submission" date="2018-01" db="EMBL/GenBank/DDBJ databases">
        <authorList>
            <person name="Regsiter A."/>
            <person name="William W."/>
        </authorList>
    </citation>
    <scope>NUCLEOTIDE SEQUENCE</scope>
    <source>
        <strain evidence="1">TRIP AH-1</strain>
    </source>
</reference>
<dbReference type="AlphaFoldDB" id="A0A445MTB5"/>
<dbReference type="Gene3D" id="2.160.10.10">
    <property type="entry name" value="Hexapeptide repeat proteins"/>
    <property type="match status" value="1"/>
</dbReference>
<accession>A0A445MTB5</accession>
<dbReference type="InterPro" id="IPR011004">
    <property type="entry name" value="Trimer_LpxA-like_sf"/>
</dbReference>
<name>A0A445MTB5_9BACT</name>
<dbReference type="SUPFAM" id="SSF51161">
    <property type="entry name" value="Trimeric LpxA-like enzymes"/>
    <property type="match status" value="1"/>
</dbReference>
<dbReference type="EMBL" id="OJIN01000048">
    <property type="protein sequence ID" value="SPD72611.1"/>
    <property type="molecule type" value="Genomic_DNA"/>
</dbReference>
<proteinExistence type="predicted"/>
<gene>
    <name evidence="1" type="ORF">PITCH_A1410001</name>
</gene>
<organism evidence="1">
    <name type="scientific">uncultured Desulfobacterium sp</name>
    <dbReference type="NCBI Taxonomy" id="201089"/>
    <lineage>
        <taxon>Bacteria</taxon>
        <taxon>Pseudomonadati</taxon>
        <taxon>Thermodesulfobacteriota</taxon>
        <taxon>Desulfobacteria</taxon>
        <taxon>Desulfobacterales</taxon>
        <taxon>Desulfobacteriaceae</taxon>
        <taxon>Desulfobacterium</taxon>
        <taxon>environmental samples</taxon>
    </lineage>
</organism>
<sequence>MPGCRIGRDVVVGACSLVKKSIPDNGGTWAGTPARPLMRTKVLNNLLRESAMAKLTG</sequence>
<protein>
    <submittedName>
        <fullName evidence="1">Protein CapG</fullName>
    </submittedName>
</protein>
<evidence type="ECO:0000313" key="1">
    <source>
        <dbReference type="EMBL" id="SPD72611.1"/>
    </source>
</evidence>